<organism evidence="2 3">
    <name type="scientific">Staphylococcus hsinchuensis</name>
    <dbReference type="NCBI Taxonomy" id="3051183"/>
    <lineage>
        <taxon>Bacteria</taxon>
        <taxon>Bacillati</taxon>
        <taxon>Bacillota</taxon>
        <taxon>Bacilli</taxon>
        <taxon>Bacillales</taxon>
        <taxon>Staphylococcaceae</taxon>
        <taxon>Staphylococcus</taxon>
    </lineage>
</organism>
<accession>A0ABZ3EFB1</accession>
<sequence length="297" mass="34465">MKKIVYITLLFSVAIILNACGNGNGSDFKKFKESYAKVEQKDQELQNTVDDIQLGRLNDLSESQLTDKNKKEFNDIQNKVNRKLIKKFDEYKQSAEKLPATSEDTKTLKKEYMKTVNRKKDAIYEVKSYVDLYNQSIKANEDILDYTKLFEKNRAFVEDDIKRANSAGESDEVNKLKHKIAETNKKLKAKSENTLGDSVSHGSQQAIDDEIMPLITDQIRELNKLELKDGYANNARKNAIEMYYSLQNYYETRGETIANGEKIDKINRDKLLKNGEDLEHYNESFKEKYQSIKVKYE</sequence>
<evidence type="ECO:0000313" key="3">
    <source>
        <dbReference type="Proteomes" id="UP001436297"/>
    </source>
</evidence>
<dbReference type="InterPro" id="IPR048013">
    <property type="entry name" value="EMYY_lipop"/>
</dbReference>
<feature type="chain" id="PRO_5046253066" evidence="1">
    <location>
        <begin position="22"/>
        <end position="297"/>
    </location>
</feature>
<keyword evidence="3" id="KW-1185">Reference proteome</keyword>
<evidence type="ECO:0000256" key="1">
    <source>
        <dbReference type="SAM" id="SignalP"/>
    </source>
</evidence>
<dbReference type="NCBIfam" id="NF033194">
    <property type="entry name" value="lipo_EMYY"/>
    <property type="match status" value="1"/>
</dbReference>
<keyword evidence="2" id="KW-0449">Lipoprotein</keyword>
<keyword evidence="1" id="KW-0732">Signal</keyword>
<evidence type="ECO:0000313" key="2">
    <source>
        <dbReference type="EMBL" id="XAF71520.1"/>
    </source>
</evidence>
<proteinExistence type="predicted"/>
<dbReference type="Proteomes" id="UP001436297">
    <property type="component" value="Chromosome"/>
</dbReference>
<reference evidence="2 3" key="1">
    <citation type="journal article" date="2024" name="Pathogens">
        <title>Staphylococcus hsinchuensis sp. nov., Isolated from Soymilk.</title>
        <authorList>
            <person name="Wang Y.T."/>
            <person name="Lin Y.C."/>
            <person name="Hsieh Y.H."/>
            <person name="Lin Y.T."/>
            <person name="Hamada M."/>
            <person name="Chen C.C."/>
            <person name="Liou J.S."/>
            <person name="Lee A.Y."/>
            <person name="Zhang W.L."/>
            <person name="Chen Y.T."/>
            <person name="Huang C.H."/>
        </authorList>
    </citation>
    <scope>NUCLEOTIDE SEQUENCE [LARGE SCALE GENOMIC DNA]</scope>
    <source>
        <strain evidence="2 3">H164</strain>
    </source>
</reference>
<gene>
    <name evidence="2" type="ORF">QQM35_05350</name>
</gene>
<protein>
    <submittedName>
        <fullName evidence="2">EMYY motif lipoprotein</fullName>
    </submittedName>
</protein>
<feature type="signal peptide" evidence="1">
    <location>
        <begin position="1"/>
        <end position="21"/>
    </location>
</feature>
<name>A0ABZ3EFB1_9STAP</name>
<dbReference type="EMBL" id="CP128355">
    <property type="protein sequence ID" value="XAF71520.1"/>
    <property type="molecule type" value="Genomic_DNA"/>
</dbReference>
<dbReference type="RefSeq" id="WP_251519108.1">
    <property type="nucleotide sequence ID" value="NZ_CP128355.1"/>
</dbReference>